<evidence type="ECO:0000313" key="2">
    <source>
        <dbReference type="Proteomes" id="UP000254236"/>
    </source>
</evidence>
<accession>A0ABM6XA26</accession>
<gene>
    <name evidence="1" type="ORF">DWV08_10145</name>
</gene>
<dbReference type="Proteomes" id="UP000254236">
    <property type="component" value="Chromosome"/>
</dbReference>
<dbReference type="EMBL" id="CP031356">
    <property type="protein sequence ID" value="AXK45928.1"/>
    <property type="molecule type" value="Genomic_DNA"/>
</dbReference>
<sequence length="77" mass="8784">MENPAPSGAGFLCLWERGEQSRLAALRLRIDFVAQSEDRDDSIDLLTGQRRRVFGELLACFLQRGQDVRFVCCHIDD</sequence>
<protein>
    <submittedName>
        <fullName evidence="1">Uncharacterized protein</fullName>
    </submittedName>
</protein>
<reference evidence="1 2" key="1">
    <citation type="submission" date="2018-07" db="EMBL/GenBank/DDBJ databases">
        <title>Brachybacterium saurashtrense DSM 23186 genome sequence.</title>
        <authorList>
            <person name="Guo L."/>
        </authorList>
    </citation>
    <scope>NUCLEOTIDE SEQUENCE [LARGE SCALE GENOMIC DNA]</scope>
    <source>
        <strain evidence="1 2">DSM 23186</strain>
    </source>
</reference>
<evidence type="ECO:0000313" key="1">
    <source>
        <dbReference type="EMBL" id="AXK45928.1"/>
    </source>
</evidence>
<organism evidence="1 2">
    <name type="scientific">Brachybacterium saurashtrense</name>
    <dbReference type="NCBI Taxonomy" id="556288"/>
    <lineage>
        <taxon>Bacteria</taxon>
        <taxon>Bacillati</taxon>
        <taxon>Actinomycetota</taxon>
        <taxon>Actinomycetes</taxon>
        <taxon>Micrococcales</taxon>
        <taxon>Dermabacteraceae</taxon>
        <taxon>Brachybacterium</taxon>
    </lineage>
</organism>
<proteinExistence type="predicted"/>
<name>A0ABM6XA26_9MICO</name>
<keyword evidence="2" id="KW-1185">Reference proteome</keyword>